<dbReference type="InterPro" id="IPR048800">
    <property type="entry name" value="Cac1-like_C"/>
</dbReference>
<dbReference type="InterPro" id="IPR022043">
    <property type="entry name" value="CAF1A_DD"/>
</dbReference>
<name>A0A1Q3CG92_CEPFO</name>
<protein>
    <submittedName>
        <fullName evidence="8">CAF1A domain-containing protein</fullName>
    </submittedName>
</protein>
<feature type="domain" description="Chromatin assembly factor 1 subunit Cac1-like C-terminal" evidence="7">
    <location>
        <begin position="714"/>
        <end position="764"/>
    </location>
</feature>
<keyword evidence="3" id="KW-0234">DNA repair</keyword>
<dbReference type="GO" id="GO:0006281">
    <property type="term" value="P:DNA repair"/>
    <property type="evidence" value="ECO:0007669"/>
    <property type="project" value="UniProtKB-KW"/>
</dbReference>
<dbReference type="Proteomes" id="UP000187406">
    <property type="component" value="Unassembled WGS sequence"/>
</dbReference>
<evidence type="ECO:0000256" key="5">
    <source>
        <dbReference type="SAM" id="MobiDB-lite"/>
    </source>
</evidence>
<feature type="domain" description="Chromatin assembly factor 1 subunit A dimerization" evidence="6">
    <location>
        <begin position="487"/>
        <end position="553"/>
    </location>
</feature>
<gene>
    <name evidence="8" type="ORF">CFOL_v3_22700</name>
</gene>
<reference evidence="9" key="1">
    <citation type="submission" date="2016-04" db="EMBL/GenBank/DDBJ databases">
        <title>Cephalotus genome sequencing.</title>
        <authorList>
            <person name="Fukushima K."/>
            <person name="Hasebe M."/>
            <person name="Fang X."/>
        </authorList>
    </citation>
    <scope>NUCLEOTIDE SEQUENCE [LARGE SCALE GENOMIC DNA]</scope>
    <source>
        <strain evidence="9">cv. St1</strain>
    </source>
</reference>
<comment type="subcellular location">
    <subcellularLocation>
        <location evidence="1">Nucleus</location>
    </subcellularLocation>
</comment>
<feature type="region of interest" description="Disordered" evidence="5">
    <location>
        <begin position="286"/>
        <end position="327"/>
    </location>
</feature>
<evidence type="ECO:0000256" key="1">
    <source>
        <dbReference type="ARBA" id="ARBA00004123"/>
    </source>
</evidence>
<feature type="non-terminal residue" evidence="8">
    <location>
        <position position="838"/>
    </location>
</feature>
<dbReference type="PANTHER" id="PTHR15272:SF0">
    <property type="entry name" value="CHROMATIN ASSEMBLY FACTOR 1 SUBUNIT A"/>
    <property type="match status" value="1"/>
</dbReference>
<dbReference type="AlphaFoldDB" id="A0A1Q3CG92"/>
<dbReference type="FunCoup" id="A0A1Q3CG92">
    <property type="interactions" value="545"/>
</dbReference>
<organism evidence="8 9">
    <name type="scientific">Cephalotus follicularis</name>
    <name type="common">Albany pitcher plant</name>
    <dbReference type="NCBI Taxonomy" id="3775"/>
    <lineage>
        <taxon>Eukaryota</taxon>
        <taxon>Viridiplantae</taxon>
        <taxon>Streptophyta</taxon>
        <taxon>Embryophyta</taxon>
        <taxon>Tracheophyta</taxon>
        <taxon>Spermatophyta</taxon>
        <taxon>Magnoliopsida</taxon>
        <taxon>eudicotyledons</taxon>
        <taxon>Gunneridae</taxon>
        <taxon>Pentapetalae</taxon>
        <taxon>rosids</taxon>
        <taxon>fabids</taxon>
        <taxon>Oxalidales</taxon>
        <taxon>Cephalotaceae</taxon>
        <taxon>Cephalotus</taxon>
    </lineage>
</organism>
<dbReference type="InParanoid" id="A0A1Q3CG92"/>
<evidence type="ECO:0000256" key="3">
    <source>
        <dbReference type="ARBA" id="ARBA00023204"/>
    </source>
</evidence>
<evidence type="ECO:0000256" key="2">
    <source>
        <dbReference type="ARBA" id="ARBA00022763"/>
    </source>
</evidence>
<dbReference type="STRING" id="3775.A0A1Q3CG92"/>
<keyword evidence="9" id="KW-1185">Reference proteome</keyword>
<evidence type="ECO:0000256" key="4">
    <source>
        <dbReference type="ARBA" id="ARBA00023242"/>
    </source>
</evidence>
<dbReference type="GO" id="GO:0005634">
    <property type="term" value="C:nucleus"/>
    <property type="evidence" value="ECO:0007669"/>
    <property type="project" value="UniProtKB-SubCell"/>
</dbReference>
<sequence>MADTVTTTIIYVDEEPKMNGQDQPKRRPKRKLAALTGGERETRIETLNEEMEGLFEFYRELIGEKAGFWKCLSECNGSCINSMVAVLMEESGLPLSKLVEGIYGEVKGKNGAVTIAAVKSALLFVGQRVMYGVPNVDADVLEDENEACLWCWETRDLKLMPKTIRGALKTRRICRKKIHERIIAVSAMITALQKSENDQNYKHDVMKASEKLGKVLSVSDIRILMNSMMEKNGADIAEKEAKREEKLLIKQLERNKREVEKEKKRMDRELQKEKWHIEKEQKLLQEEAEKDERRREKEESETRKQLRKQHEEAEKDQRRREKEEAELKKKLGIQKQASLMERFLKRCKANLPCHQDQSLSKATTSDSSSIKIEKLHHPVTQSMDCALSLNDNFNFDDLRKSHISYWRRLGHSVHSNSNGHWGIRWKPKTALFRELKLTTNRGLTLDDELSVEKLENRLVEQTSDDRYCLSNVDSSLHEAKKCNWRKQLLQFDKSHRPAFYGIWPKKSNVVGPRHPLRKDPYLDYDVDSDEEWEEEDPGESLSDCDKEEDESLEEGCLKADDEDENEDGFFVPDGYLSENEGVQGDRMETDLPNEETKSTLSLKQEIESEELCTLLRQQKYLHSLTEHALRKNQPLIVLNLMHEKASLLMVEDLSGTFKMEQTCLQTLSMRAFPGCPPLVISLDYRDEDEEACLSHSKGSTTPISTVTSIPDSDLPTIVSVIQSCSQGMNKVVESLQQKFPTSSKFQLRNRVREIADFVDNRWQVKKEILDRCGLSISPEKGGRTKSITTFFSKRCLPPSGTSINPSEVSPKSSLKSFSAVQGQQFILISRSRMESSRV</sequence>
<evidence type="ECO:0000313" key="9">
    <source>
        <dbReference type="Proteomes" id="UP000187406"/>
    </source>
</evidence>
<dbReference type="Pfam" id="PF21796">
    <property type="entry name" value="Cac1_C"/>
    <property type="match status" value="1"/>
</dbReference>
<accession>A0A1Q3CG92</accession>
<comment type="caution">
    <text evidence="8">The sequence shown here is derived from an EMBL/GenBank/DDBJ whole genome shotgun (WGS) entry which is preliminary data.</text>
</comment>
<keyword evidence="2" id="KW-0227">DNA damage</keyword>
<evidence type="ECO:0000313" key="8">
    <source>
        <dbReference type="EMBL" id="GAV79235.1"/>
    </source>
</evidence>
<feature type="compositionally biased region" description="Acidic residues" evidence="5">
    <location>
        <begin position="528"/>
        <end position="538"/>
    </location>
</feature>
<dbReference type="EMBL" id="BDDD01001941">
    <property type="protein sequence ID" value="GAV79235.1"/>
    <property type="molecule type" value="Genomic_DNA"/>
</dbReference>
<dbReference type="GO" id="GO:0033186">
    <property type="term" value="C:CAF-1 complex"/>
    <property type="evidence" value="ECO:0007669"/>
    <property type="project" value="TreeGrafter"/>
</dbReference>
<dbReference type="OrthoDB" id="440676at2759"/>
<feature type="region of interest" description="Disordered" evidence="5">
    <location>
        <begin position="528"/>
        <end position="577"/>
    </location>
</feature>
<evidence type="ECO:0000259" key="6">
    <source>
        <dbReference type="Pfam" id="PF12253"/>
    </source>
</evidence>
<proteinExistence type="predicted"/>
<dbReference type="PANTHER" id="PTHR15272">
    <property type="entry name" value="CHROMATIN ASSEMBLY FACTOR 1 SUBUNIT A CAF-1 SUBUNIT A"/>
    <property type="match status" value="1"/>
</dbReference>
<keyword evidence="4" id="KW-0539">Nucleus</keyword>
<evidence type="ECO:0000259" key="7">
    <source>
        <dbReference type="Pfam" id="PF21796"/>
    </source>
</evidence>
<dbReference type="GO" id="GO:0006334">
    <property type="term" value="P:nucleosome assembly"/>
    <property type="evidence" value="ECO:0007669"/>
    <property type="project" value="TreeGrafter"/>
</dbReference>
<feature type="region of interest" description="Disordered" evidence="5">
    <location>
        <begin position="15"/>
        <end position="35"/>
    </location>
</feature>
<dbReference type="Pfam" id="PF12253">
    <property type="entry name" value="CAF1A_dimeriz"/>
    <property type="match status" value="1"/>
</dbReference>